<dbReference type="SMART" id="SM00481">
    <property type="entry name" value="POLIIIAc"/>
    <property type="match status" value="1"/>
</dbReference>
<dbReference type="SUPFAM" id="SSF89550">
    <property type="entry name" value="PHP domain-like"/>
    <property type="match status" value="1"/>
</dbReference>
<dbReference type="Pfam" id="PF02811">
    <property type="entry name" value="PHP"/>
    <property type="match status" value="1"/>
</dbReference>
<organism evidence="2 3">
    <name type="scientific">Methanocella conradii (strain DSM 24694 / JCM 17849 / CGMCC 1.5162 / HZ254)</name>
    <dbReference type="NCBI Taxonomy" id="1041930"/>
    <lineage>
        <taxon>Archaea</taxon>
        <taxon>Methanobacteriati</taxon>
        <taxon>Methanobacteriota</taxon>
        <taxon>Stenosarchaea group</taxon>
        <taxon>Methanomicrobia</taxon>
        <taxon>Methanocellales</taxon>
        <taxon>Methanocellaceae</taxon>
        <taxon>Methanocella</taxon>
    </lineage>
</organism>
<reference evidence="2 3" key="1">
    <citation type="journal article" date="2012" name="J. Bacteriol.">
        <title>Complete genome sequence of a thermophilic methanogen, Methanocella conradii HZ254, isolated from Chinese rice field soil.</title>
        <authorList>
            <person name="Lu Z."/>
            <person name="Lu Y."/>
        </authorList>
    </citation>
    <scope>NUCLEOTIDE SEQUENCE [LARGE SCALE GENOMIC DNA]</scope>
    <source>
        <strain evidence="3">DSM 24694 / JCM 17849 / CGMCC 1.5162 / HZ254</strain>
    </source>
</reference>
<dbReference type="GeneID" id="11972131"/>
<dbReference type="KEGG" id="mez:Mtc_1980"/>
<feature type="domain" description="Polymerase/histidinol phosphatase N-terminal" evidence="1">
    <location>
        <begin position="4"/>
        <end position="69"/>
    </location>
</feature>
<evidence type="ECO:0000259" key="1">
    <source>
        <dbReference type="SMART" id="SM00481"/>
    </source>
</evidence>
<dbReference type="InterPro" id="IPR016195">
    <property type="entry name" value="Pol/histidinol_Pase-like"/>
</dbReference>
<dbReference type="CDD" id="cd07432">
    <property type="entry name" value="PHP_HisPPase"/>
    <property type="match status" value="1"/>
</dbReference>
<dbReference type="InterPro" id="IPR052018">
    <property type="entry name" value="PHP_domain"/>
</dbReference>
<sequence>MLKYDLHMHTIYSRDGAIKPADAIRIARKRGLDGIAITDHGTIRGGLEAQKLKPEGIEIICGAEIKTDRGDVIGLFLNEEIRQADHMEVIEAIRRQGGVVVIPHPFDSVRSSAFWLTDKDSKKMDALEAINARCVFKRSNRMASAYADQFHVCKVGGSDAHFGAEIANAGTLVPEGEDVAEAIRKGHTVAYGRRSLPFFHVLTTALLMERRVIRPLAKTR</sequence>
<dbReference type="eggNOG" id="arCOG00302">
    <property type="taxonomic scope" value="Archaea"/>
</dbReference>
<name>H8I673_METCZ</name>
<dbReference type="STRING" id="1041930.Mtc_1980"/>
<dbReference type="EMBL" id="CP003243">
    <property type="protein sequence ID" value="AFD00720.1"/>
    <property type="molecule type" value="Genomic_DNA"/>
</dbReference>
<dbReference type="InterPro" id="IPR003141">
    <property type="entry name" value="Pol/His_phosphatase_N"/>
</dbReference>
<dbReference type="Proteomes" id="UP000005233">
    <property type="component" value="Chromosome"/>
</dbReference>
<protein>
    <submittedName>
        <fullName evidence="2">Metal-dependent phosphoesterase (PHP family)</fullName>
    </submittedName>
</protein>
<dbReference type="AlphaFoldDB" id="H8I673"/>
<dbReference type="RefSeq" id="WP_014406551.1">
    <property type="nucleotide sequence ID" value="NC_017034.1"/>
</dbReference>
<dbReference type="OrthoDB" id="63337at2157"/>
<dbReference type="HOGENOM" id="CLU_072983_0_0_2"/>
<dbReference type="GO" id="GO:0004534">
    <property type="term" value="F:5'-3' RNA exonuclease activity"/>
    <property type="evidence" value="ECO:0007669"/>
    <property type="project" value="TreeGrafter"/>
</dbReference>
<evidence type="ECO:0000313" key="3">
    <source>
        <dbReference type="Proteomes" id="UP000005233"/>
    </source>
</evidence>
<gene>
    <name evidence="2" type="ordered locus">Mtc_1980</name>
</gene>
<dbReference type="PANTHER" id="PTHR42924:SF3">
    <property type="entry name" value="POLYMERASE_HISTIDINOL PHOSPHATASE N-TERMINAL DOMAIN-CONTAINING PROTEIN"/>
    <property type="match status" value="1"/>
</dbReference>
<accession>H8I673</accession>
<dbReference type="Pfam" id="PF13263">
    <property type="entry name" value="PHP_C"/>
    <property type="match status" value="1"/>
</dbReference>
<proteinExistence type="predicted"/>
<dbReference type="InterPro" id="IPR004013">
    <property type="entry name" value="PHP_dom"/>
</dbReference>
<evidence type="ECO:0000313" key="2">
    <source>
        <dbReference type="EMBL" id="AFD00720.1"/>
    </source>
</evidence>
<dbReference type="PANTHER" id="PTHR42924">
    <property type="entry name" value="EXONUCLEASE"/>
    <property type="match status" value="1"/>
</dbReference>
<dbReference type="Gene3D" id="3.20.20.140">
    <property type="entry name" value="Metal-dependent hydrolases"/>
    <property type="match status" value="1"/>
</dbReference>
<keyword evidence="3" id="KW-1185">Reference proteome</keyword>
<dbReference type="GO" id="GO:0035312">
    <property type="term" value="F:5'-3' DNA exonuclease activity"/>
    <property type="evidence" value="ECO:0007669"/>
    <property type="project" value="TreeGrafter"/>
</dbReference>